<dbReference type="InterPro" id="IPR015354">
    <property type="entry name" value="DNA_partition_ParG"/>
</dbReference>
<gene>
    <name evidence="2" type="ORF">SIL87_02465</name>
</gene>
<dbReference type="InterPro" id="IPR010985">
    <property type="entry name" value="Ribbon_hlx_hlx"/>
</dbReference>
<dbReference type="InterPro" id="IPR013321">
    <property type="entry name" value="Arc_rbn_hlx_hlx"/>
</dbReference>
<name>A0AAW9DN57_ACIAO</name>
<evidence type="ECO:0000256" key="1">
    <source>
        <dbReference type="SAM" id="MobiDB-lite"/>
    </source>
</evidence>
<evidence type="ECO:0000313" key="2">
    <source>
        <dbReference type="EMBL" id="MDX5929630.1"/>
    </source>
</evidence>
<dbReference type="Gene3D" id="1.10.1220.10">
    <property type="entry name" value="Met repressor-like"/>
    <property type="match status" value="1"/>
</dbReference>
<dbReference type="SUPFAM" id="SSF47598">
    <property type="entry name" value="Ribbon-helix-helix"/>
    <property type="match status" value="1"/>
</dbReference>
<accession>A0AAW9DN57</accession>
<dbReference type="EMBL" id="JAWXYB010000013">
    <property type="protein sequence ID" value="MDX5929630.1"/>
    <property type="molecule type" value="Genomic_DNA"/>
</dbReference>
<feature type="region of interest" description="Disordered" evidence="1">
    <location>
        <begin position="1"/>
        <end position="21"/>
    </location>
</feature>
<dbReference type="Proteomes" id="UP001279553">
    <property type="component" value="Unassembled WGS sequence"/>
</dbReference>
<keyword evidence="3" id="KW-1185">Reference proteome</keyword>
<dbReference type="AlphaFoldDB" id="A0AAW9DN57"/>
<reference evidence="2 3" key="1">
    <citation type="submission" date="2023-11" db="EMBL/GenBank/DDBJ databases">
        <title>MicrobeMod: A computational toolkit for identifying prokaryotic methylation and restriction-modification with nanopore sequencing.</title>
        <authorList>
            <person name="Crits-Christoph A."/>
            <person name="Kang S.C."/>
            <person name="Lee H."/>
            <person name="Ostrov N."/>
        </authorList>
    </citation>
    <scope>NUCLEOTIDE SEQUENCE [LARGE SCALE GENOMIC DNA]</scope>
    <source>
        <strain evidence="2 3">DSMZ 700</strain>
    </source>
</reference>
<dbReference type="RefSeq" id="WP_319612676.1">
    <property type="nucleotide sequence ID" value="NZ_JAWXYB010000013.1"/>
</dbReference>
<dbReference type="Pfam" id="PF09274">
    <property type="entry name" value="ParG"/>
    <property type="match status" value="1"/>
</dbReference>
<dbReference type="GO" id="GO:0006355">
    <property type="term" value="P:regulation of DNA-templated transcription"/>
    <property type="evidence" value="ECO:0007669"/>
    <property type="project" value="InterPro"/>
</dbReference>
<evidence type="ECO:0000313" key="3">
    <source>
        <dbReference type="Proteomes" id="UP001279553"/>
    </source>
</evidence>
<proteinExistence type="predicted"/>
<organism evidence="2 3">
    <name type="scientific">Acidiphilium acidophilum</name>
    <name type="common">Thiobacillus acidophilus</name>
    <dbReference type="NCBI Taxonomy" id="76588"/>
    <lineage>
        <taxon>Bacteria</taxon>
        <taxon>Pseudomonadati</taxon>
        <taxon>Pseudomonadota</taxon>
        <taxon>Alphaproteobacteria</taxon>
        <taxon>Acetobacterales</taxon>
        <taxon>Acidocellaceae</taxon>
        <taxon>Acidiphilium</taxon>
    </lineage>
</organism>
<sequence length="73" mass="7971">MSNSTLRAGRPSSAKKATNLADLADKTPTVRVNFDLDREKHVGLKILAARSGKSVTDILRELVDRELSTHPSN</sequence>
<protein>
    <submittedName>
        <fullName evidence="2">Plasmid partition protein ParG</fullName>
    </submittedName>
</protein>
<comment type="caution">
    <text evidence="2">The sequence shown here is derived from an EMBL/GenBank/DDBJ whole genome shotgun (WGS) entry which is preliminary data.</text>
</comment>